<dbReference type="PANTHER" id="PTHR12110">
    <property type="entry name" value="HYDROXYPYRUVATE ISOMERASE"/>
    <property type="match status" value="1"/>
</dbReference>
<dbReference type="InterPro" id="IPR050312">
    <property type="entry name" value="IolE/XylAMocC-like"/>
</dbReference>
<dbReference type="RefSeq" id="WP_327795674.1">
    <property type="nucleotide sequence ID" value="NZ_JADQAZ010000004.1"/>
</dbReference>
<name>A0AAP2G5K1_9RHOB</name>
<dbReference type="SUPFAM" id="SSF51658">
    <property type="entry name" value="Xylose isomerase-like"/>
    <property type="match status" value="1"/>
</dbReference>
<feature type="domain" description="Xylose isomerase-like TIM barrel" evidence="1">
    <location>
        <begin position="20"/>
        <end position="270"/>
    </location>
</feature>
<reference evidence="2 3" key="1">
    <citation type="journal article" date="2021" name="Arch. Microbiol.">
        <title>Harenicola maris gen. nov., sp. nov. isolated from the Sea of Japan shallow sediments.</title>
        <authorList>
            <person name="Romanenko L.A."/>
            <person name="Kurilenko V.V."/>
            <person name="Chernysheva N.Y."/>
            <person name="Tekutyeva L.A."/>
            <person name="Velansky P.V."/>
            <person name="Svetashev V.I."/>
            <person name="Isaeva M.P."/>
        </authorList>
    </citation>
    <scope>NUCLEOTIDE SEQUENCE [LARGE SCALE GENOMIC DNA]</scope>
    <source>
        <strain evidence="2 3">KMM 3653</strain>
    </source>
</reference>
<dbReference type="InterPro" id="IPR036237">
    <property type="entry name" value="Xyl_isomerase-like_sf"/>
</dbReference>
<dbReference type="Pfam" id="PF01261">
    <property type="entry name" value="AP_endonuc_2"/>
    <property type="match status" value="1"/>
</dbReference>
<dbReference type="PANTHER" id="PTHR12110:SF21">
    <property type="entry name" value="XYLOSE ISOMERASE-LIKE TIM BARREL DOMAIN-CONTAINING PROTEIN"/>
    <property type="match status" value="1"/>
</dbReference>
<dbReference type="GO" id="GO:0016853">
    <property type="term" value="F:isomerase activity"/>
    <property type="evidence" value="ECO:0007669"/>
    <property type="project" value="UniProtKB-KW"/>
</dbReference>
<evidence type="ECO:0000313" key="3">
    <source>
        <dbReference type="Proteomes" id="UP001315686"/>
    </source>
</evidence>
<evidence type="ECO:0000259" key="1">
    <source>
        <dbReference type="Pfam" id="PF01261"/>
    </source>
</evidence>
<dbReference type="EMBL" id="JADQAZ010000004">
    <property type="protein sequence ID" value="MBT0959440.1"/>
    <property type="molecule type" value="Genomic_DNA"/>
</dbReference>
<dbReference type="Gene3D" id="3.20.20.150">
    <property type="entry name" value="Divalent-metal-dependent TIM barrel enzymes"/>
    <property type="match status" value="1"/>
</dbReference>
<organism evidence="2 3">
    <name type="scientific">Harenicola maris</name>
    <dbReference type="NCBI Taxonomy" id="2841044"/>
    <lineage>
        <taxon>Bacteria</taxon>
        <taxon>Pseudomonadati</taxon>
        <taxon>Pseudomonadota</taxon>
        <taxon>Alphaproteobacteria</taxon>
        <taxon>Rhodobacterales</taxon>
        <taxon>Paracoccaceae</taxon>
        <taxon>Harenicola</taxon>
    </lineage>
</organism>
<evidence type="ECO:0000313" key="2">
    <source>
        <dbReference type="EMBL" id="MBT0959440.1"/>
    </source>
</evidence>
<dbReference type="AlphaFoldDB" id="A0AAP2G5K1"/>
<comment type="caution">
    <text evidence="2">The sequence shown here is derived from an EMBL/GenBank/DDBJ whole genome shotgun (WGS) entry which is preliminary data.</text>
</comment>
<accession>A0AAP2G5K1</accession>
<gene>
    <name evidence="2" type="ORF">IV417_18775</name>
</gene>
<protein>
    <submittedName>
        <fullName evidence="2">Sugar phosphate isomerase/epimerase</fullName>
    </submittedName>
</protein>
<keyword evidence="3" id="KW-1185">Reference proteome</keyword>
<keyword evidence="2" id="KW-0413">Isomerase</keyword>
<dbReference type="InterPro" id="IPR013022">
    <property type="entry name" value="Xyl_isomerase-like_TIM-brl"/>
</dbReference>
<sequence length="278" mass="29421">MQFCLCNEVLRDLPFEQQCRMAAQLGYSGIELAPFTLGDAPHLMPAARRREVRAMAEDAGVPIIGLHWLLVAPEGLSITSSDPDRAGKTRDVMLRLVELCADLGGRVLVHGSPGQRDPAHAPSPAAARSIALDHFAAAGRAAAQAGLTYCIEPLAPRETPFINTVAEAISMVEEADTPGLKTMIDTSAASLSESLPVAQVIRDFWPGGQLAHIQVNDRNRRAPGQGGDSFGPVLQALRDVGYGGPISVEPFIYEPDGPTTAAVAIGYLKALCEGDPHG</sequence>
<dbReference type="Proteomes" id="UP001315686">
    <property type="component" value="Unassembled WGS sequence"/>
</dbReference>
<proteinExistence type="predicted"/>